<evidence type="ECO:0000256" key="1">
    <source>
        <dbReference type="SAM" id="Coils"/>
    </source>
</evidence>
<dbReference type="Proteomes" id="UP000264693">
    <property type="component" value="Chromosome"/>
</dbReference>
<sequence length="163" mass="19271">MFKILFSIVVLSSTLLFSAEDTTSKFIKQRIEIRELKKELNEFYNTKETEYKQRKKELEDLLSKIEKEKNNIQKLRDQNLEILQDIKGEVKTKTAKIYNNMKPKVSAEIFNKMIDEGNINEVFDIILKLKEKKVTLIMRYLSIKNASQLTLMLKQFNDNKTKG</sequence>
<organism evidence="3 4">
    <name type="scientific">Malaciobacter marinus</name>
    <dbReference type="NCBI Taxonomy" id="505249"/>
    <lineage>
        <taxon>Bacteria</taxon>
        <taxon>Pseudomonadati</taxon>
        <taxon>Campylobacterota</taxon>
        <taxon>Epsilonproteobacteria</taxon>
        <taxon>Campylobacterales</taxon>
        <taxon>Arcobacteraceae</taxon>
        <taxon>Malaciobacter</taxon>
    </lineage>
</organism>
<gene>
    <name evidence="3" type="ORF">AMRN_2529</name>
</gene>
<evidence type="ECO:0000313" key="4">
    <source>
        <dbReference type="Proteomes" id="UP000264693"/>
    </source>
</evidence>
<keyword evidence="2" id="KW-0732">Signal</keyword>
<dbReference type="KEGG" id="amar:AMRN_2529"/>
<dbReference type="RefSeq" id="WP_228150805.1">
    <property type="nucleotide sequence ID" value="NZ_CP032101.1"/>
</dbReference>
<keyword evidence="1" id="KW-0175">Coiled coil</keyword>
<name>A0A347TNQ2_9BACT</name>
<feature type="signal peptide" evidence="2">
    <location>
        <begin position="1"/>
        <end position="18"/>
    </location>
</feature>
<proteinExistence type="predicted"/>
<feature type="chain" id="PRO_5016888842" evidence="2">
    <location>
        <begin position="19"/>
        <end position="163"/>
    </location>
</feature>
<dbReference type="EMBL" id="CP032101">
    <property type="protein sequence ID" value="AXX88230.1"/>
    <property type="molecule type" value="Genomic_DNA"/>
</dbReference>
<accession>A0A347TNQ2</accession>
<dbReference type="AlphaFoldDB" id="A0A347TNQ2"/>
<feature type="coiled-coil region" evidence="1">
    <location>
        <begin position="33"/>
        <end position="85"/>
    </location>
</feature>
<evidence type="ECO:0000313" key="3">
    <source>
        <dbReference type="EMBL" id="AXX88230.1"/>
    </source>
</evidence>
<evidence type="ECO:0000256" key="2">
    <source>
        <dbReference type="SAM" id="SignalP"/>
    </source>
</evidence>
<protein>
    <submittedName>
        <fullName evidence="3">Uncharacterized protein</fullName>
    </submittedName>
</protein>
<reference evidence="3 4" key="1">
    <citation type="submission" date="2018-08" db="EMBL/GenBank/DDBJ databases">
        <title>Complete genome of the Arcobacter marinus type strain JCM 15502.</title>
        <authorList>
            <person name="Miller W.G."/>
            <person name="Yee E."/>
            <person name="Huynh S."/>
            <person name="Parker C.T."/>
        </authorList>
    </citation>
    <scope>NUCLEOTIDE SEQUENCE [LARGE SCALE GENOMIC DNA]</scope>
    <source>
        <strain evidence="3 4">JCM 15502</strain>
    </source>
</reference>